<evidence type="ECO:0000313" key="3">
    <source>
        <dbReference type="Proteomes" id="UP000053259"/>
    </source>
</evidence>
<dbReference type="EMBL" id="KN847544">
    <property type="protein sequence ID" value="KIW03488.1"/>
    <property type="molecule type" value="Genomic_DNA"/>
</dbReference>
<keyword evidence="3" id="KW-1185">Reference proteome</keyword>
<dbReference type="VEuPathDB" id="FungiDB:PV09_05255"/>
<evidence type="ECO:0008006" key="4">
    <source>
        <dbReference type="Google" id="ProtNLM"/>
    </source>
</evidence>
<dbReference type="InterPro" id="IPR013922">
    <property type="entry name" value="Cyclin_PHO80-like"/>
</dbReference>
<dbReference type="CDD" id="cd20557">
    <property type="entry name" value="CYCLIN_ScPCL1-like"/>
    <property type="match status" value="1"/>
</dbReference>
<dbReference type="InParanoid" id="A0A0D2A9T5"/>
<dbReference type="AlphaFoldDB" id="A0A0D2A9T5"/>
<dbReference type="GO" id="GO:0005634">
    <property type="term" value="C:nucleus"/>
    <property type="evidence" value="ECO:0007669"/>
    <property type="project" value="TreeGrafter"/>
</dbReference>
<dbReference type="Gene3D" id="1.10.472.10">
    <property type="entry name" value="Cyclin-like"/>
    <property type="match status" value="1"/>
</dbReference>
<dbReference type="PANTHER" id="PTHR15615">
    <property type="match status" value="1"/>
</dbReference>
<dbReference type="PANTHER" id="PTHR15615:SF118">
    <property type="entry name" value="CYCLIN, HYPOTHETICAL (EUROFUNG)"/>
    <property type="match status" value="1"/>
</dbReference>
<proteinExistence type="predicted"/>
<organism evidence="2 3">
    <name type="scientific">Verruconis gallopava</name>
    <dbReference type="NCBI Taxonomy" id="253628"/>
    <lineage>
        <taxon>Eukaryota</taxon>
        <taxon>Fungi</taxon>
        <taxon>Dikarya</taxon>
        <taxon>Ascomycota</taxon>
        <taxon>Pezizomycotina</taxon>
        <taxon>Dothideomycetes</taxon>
        <taxon>Pleosporomycetidae</taxon>
        <taxon>Venturiales</taxon>
        <taxon>Sympoventuriaceae</taxon>
        <taxon>Verruconis</taxon>
    </lineage>
</organism>
<dbReference type="GO" id="GO:0019901">
    <property type="term" value="F:protein kinase binding"/>
    <property type="evidence" value="ECO:0007669"/>
    <property type="project" value="InterPro"/>
</dbReference>
<feature type="compositionally biased region" description="Polar residues" evidence="1">
    <location>
        <begin position="346"/>
        <end position="357"/>
    </location>
</feature>
<evidence type="ECO:0000313" key="2">
    <source>
        <dbReference type="EMBL" id="KIW03488.1"/>
    </source>
</evidence>
<gene>
    <name evidence="2" type="ORF">PV09_05255</name>
</gene>
<protein>
    <recommendedName>
        <fullName evidence="4">Cyclin N-terminal domain-containing protein</fullName>
    </recommendedName>
</protein>
<dbReference type="Proteomes" id="UP000053259">
    <property type="component" value="Unassembled WGS sequence"/>
</dbReference>
<evidence type="ECO:0000256" key="1">
    <source>
        <dbReference type="SAM" id="MobiDB-lite"/>
    </source>
</evidence>
<accession>A0A0D2A9T5</accession>
<dbReference type="GO" id="GO:0000307">
    <property type="term" value="C:cyclin-dependent protein kinase holoenzyme complex"/>
    <property type="evidence" value="ECO:0007669"/>
    <property type="project" value="TreeGrafter"/>
</dbReference>
<dbReference type="OrthoDB" id="244495at2759"/>
<reference evidence="2 3" key="1">
    <citation type="submission" date="2015-01" db="EMBL/GenBank/DDBJ databases">
        <title>The Genome Sequence of Ochroconis gallopava CBS43764.</title>
        <authorList>
            <consortium name="The Broad Institute Genomics Platform"/>
            <person name="Cuomo C."/>
            <person name="de Hoog S."/>
            <person name="Gorbushina A."/>
            <person name="Stielow B."/>
            <person name="Teixiera M."/>
            <person name="Abouelleil A."/>
            <person name="Chapman S.B."/>
            <person name="Priest M."/>
            <person name="Young S.K."/>
            <person name="Wortman J."/>
            <person name="Nusbaum C."/>
            <person name="Birren B."/>
        </authorList>
    </citation>
    <scope>NUCLEOTIDE SEQUENCE [LARGE SCALE GENOMIC DNA]</scope>
    <source>
        <strain evidence="2 3">CBS 43764</strain>
    </source>
</reference>
<dbReference type="Pfam" id="PF08613">
    <property type="entry name" value="Cyclin"/>
    <property type="match status" value="1"/>
</dbReference>
<sequence>MTELMPHAVASETHLQPWPYSKASHRTLPLPPSTYEQQQQQPVSKQAFLYNNGPPTPPLTSDMNGLAQSAHRGHQLSYPVRTQVPATHAAATAAQESLPQASNAYIKSSTPGISNLAQAEPHGRQSPSHINTISTAFRLPSSIQAPQANLPQLAAETACLFWFESSATIARIEKWTPGSPVLPNALSPTAIPSTMFRKWLSTLLATTQVSPNVIILALLFIYKLKGFNQHLKGGPNSEFKLMTVALMLGNKFLDDNTYTNKTWADVSAIPVKDVHIMEVEFLSNMRYSLFTSDEQWSAWHKKLGRFGTYIDLANKAREAAALRPTLLTPTTAHFPNALPSPPHPYSQLSPQFAATYSPNHLPPATTPVLLPQPGSSAISPIGPLPELDPRFSRKRSYDEGLSEPPAKRQVPAHYHEQMSNVPVTTLSQPQPQALHPPVQVPSLPVQHVSQISQIQPASQLPAPGSRAMSLVYQPPASQHFQPQVTLPTSMAPLQTSALPQLPALHPDHARQLSPFTAGSATSSPVNSVYTPTGQMQQRHSPSYFLAQRSSPYRPVRQVQTLLAPPSSTPLYNAPRLVSQDQMQYHPLGRPFNERRVGHLPYLDHEAWPQHHQYNQWSEVIPPPAPNFHA</sequence>
<feature type="region of interest" description="Disordered" evidence="1">
    <location>
        <begin position="333"/>
        <end position="357"/>
    </location>
</feature>
<dbReference type="GeneID" id="27313228"/>
<dbReference type="GO" id="GO:0016538">
    <property type="term" value="F:cyclin-dependent protein serine/threonine kinase regulator activity"/>
    <property type="evidence" value="ECO:0007669"/>
    <property type="project" value="TreeGrafter"/>
</dbReference>
<dbReference type="HOGENOM" id="CLU_013431_2_0_1"/>
<dbReference type="STRING" id="253628.A0A0D2A9T5"/>
<dbReference type="RefSeq" id="XP_016213357.1">
    <property type="nucleotide sequence ID" value="XM_016358738.1"/>
</dbReference>
<name>A0A0D2A9T5_9PEZI</name>